<dbReference type="EMBL" id="CAVMBE010000026">
    <property type="protein sequence ID" value="CAK4018251.1"/>
    <property type="molecule type" value="Genomic_DNA"/>
</dbReference>
<feature type="region of interest" description="Disordered" evidence="1">
    <location>
        <begin position="1"/>
        <end position="23"/>
    </location>
</feature>
<dbReference type="GO" id="GO:0005829">
    <property type="term" value="C:cytosol"/>
    <property type="evidence" value="ECO:0007669"/>
    <property type="project" value="TreeGrafter"/>
</dbReference>
<evidence type="ECO:0000313" key="3">
    <source>
        <dbReference type="Proteomes" id="UP001296104"/>
    </source>
</evidence>
<evidence type="ECO:0008006" key="4">
    <source>
        <dbReference type="Google" id="ProtNLM"/>
    </source>
</evidence>
<evidence type="ECO:0000256" key="1">
    <source>
        <dbReference type="SAM" id="MobiDB-lite"/>
    </source>
</evidence>
<dbReference type="CDD" id="cd14273">
    <property type="entry name" value="UBA_TAP-C_like"/>
    <property type="match status" value="1"/>
</dbReference>
<comment type="caution">
    <text evidence="2">The sequence shown here is derived from an EMBL/GenBank/DDBJ whole genome shotgun (WGS) entry which is preliminary data.</text>
</comment>
<feature type="compositionally biased region" description="Polar residues" evidence="1">
    <location>
        <begin position="134"/>
        <end position="145"/>
    </location>
</feature>
<dbReference type="PANTHER" id="PTHR39597">
    <property type="entry name" value="UBA DOMAIN-CONTAINING PROTEIN RUP1"/>
    <property type="match status" value="1"/>
</dbReference>
<dbReference type="GO" id="GO:0005634">
    <property type="term" value="C:nucleus"/>
    <property type="evidence" value="ECO:0007669"/>
    <property type="project" value="TreeGrafter"/>
</dbReference>
<reference evidence="2" key="1">
    <citation type="submission" date="2023-11" db="EMBL/GenBank/DDBJ databases">
        <authorList>
            <person name="Alioto T."/>
            <person name="Alioto T."/>
            <person name="Gomez Garrido J."/>
        </authorList>
    </citation>
    <scope>NUCLEOTIDE SEQUENCE</scope>
</reference>
<dbReference type="PANTHER" id="PTHR39597:SF1">
    <property type="entry name" value="UBA DOMAIN-CONTAINING PROTEIN RUP1"/>
    <property type="match status" value="1"/>
</dbReference>
<protein>
    <recommendedName>
        <fullName evidence="4">Ubiquitin interaction motif protein</fullName>
    </recommendedName>
</protein>
<dbReference type="Gene3D" id="1.10.8.10">
    <property type="entry name" value="DNA helicase RuvA subunit, C-terminal domain"/>
    <property type="match status" value="1"/>
</dbReference>
<feature type="region of interest" description="Disordered" evidence="1">
    <location>
        <begin position="750"/>
        <end position="848"/>
    </location>
</feature>
<accession>A0AAI9EAQ4</accession>
<dbReference type="AlphaFoldDB" id="A0AAI9EAQ4"/>
<feature type="compositionally biased region" description="Gly residues" evidence="1">
    <location>
        <begin position="835"/>
        <end position="848"/>
    </location>
</feature>
<dbReference type="InterPro" id="IPR055335">
    <property type="entry name" value="Ucp6/RUP1"/>
</dbReference>
<proteinExistence type="predicted"/>
<evidence type="ECO:0000313" key="2">
    <source>
        <dbReference type="EMBL" id="CAK4018251.1"/>
    </source>
</evidence>
<gene>
    <name evidence="2" type="ORF">LECACI_7A004655</name>
</gene>
<feature type="region of interest" description="Disordered" evidence="1">
    <location>
        <begin position="129"/>
        <end position="163"/>
    </location>
</feature>
<keyword evidence="3" id="KW-1185">Reference proteome</keyword>
<dbReference type="Proteomes" id="UP001296104">
    <property type="component" value="Unassembled WGS sequence"/>
</dbReference>
<sequence length="848" mass="93968">MVRQLPKRKDIPAPKTYGKQSTKRRRVAQLPFIDLTDDINMSFVPDKFSSDPLTSTRPTSQKAATMAAQPSQEDVMAVCAFTSCDESTAIRYLKAKQNDMQAAVNALLDGEDIAKLEQGTTWDESVMDADRDGNQNLQPLGTSAAPTRGPSPAPSLGLNGPTTKAEEDDQLAAAVAMSQGFGYKSQESGVVRQDGSEQHFGPATRAQYEERNWGLTILPSTAQEIVPDVPVIERKHKDFEPRSLKYLPDGDYTPNLITICHAVPIAREAFLMREHAEQDYGSDADWWHGAIITIPRIVHTLDGSAVEPDTDKYDEFLSECQRLMAFLASSKRSYASVGALNNTEIIKDIPPHSKSGGLLEYFLHSWTSASMSKHEHDPNQRAQLANIFTTIVDTNAPQGMQDSRLSVIDITVKSQDGDDRPELYEHLDNLLWDTDPDDKDRPDNYITRPADIMVMKASSSNPAASQLGLVVPASFYMDKYLEKNIGATKAVRDDMAREKGRIRKISEIENKLRNWQHPKKNAQLGAQKLLEYTLGHFSGANRRKVDEADKKNESSLSDIPQPAYYSDISAKLEKVVASINKKLELLAAEKERSRKAIADMSKSSFPGGKEEDCRHRYTLRGVATKPNITYILHPLDPNDRRLSPASDDDTTPQGYQWWRVEYKVSGNTASLNTAKAADYDVLRAVELEHNSALLVYASDDATSLDDFCELPRKLQEFVEADNALFEQELAQGPPSYEQAFEEDMRDIPRQSIERSDSVNSLTAVHGDDDEADPPGYMEDDINRAGLGYGQSSNDPPPVDIILSETEEAAPEVEMQEKAHEPLLPRPRVGSDTNMGGMGGQDDGMGGNA</sequence>
<name>A0AAI9EAQ4_9PEZI</name>
<organism evidence="2 3">
    <name type="scientific">Lecanosticta acicola</name>
    <dbReference type="NCBI Taxonomy" id="111012"/>
    <lineage>
        <taxon>Eukaryota</taxon>
        <taxon>Fungi</taxon>
        <taxon>Dikarya</taxon>
        <taxon>Ascomycota</taxon>
        <taxon>Pezizomycotina</taxon>
        <taxon>Dothideomycetes</taxon>
        <taxon>Dothideomycetidae</taxon>
        <taxon>Mycosphaerellales</taxon>
        <taxon>Mycosphaerellaceae</taxon>
        <taxon>Lecanosticta</taxon>
    </lineage>
</organism>
<dbReference type="Pfam" id="PF14555">
    <property type="entry name" value="UBA_4"/>
    <property type="match status" value="1"/>
</dbReference>
<dbReference type="GO" id="GO:0016579">
    <property type="term" value="P:protein deubiquitination"/>
    <property type="evidence" value="ECO:0007669"/>
    <property type="project" value="TreeGrafter"/>
</dbReference>